<evidence type="ECO:0000313" key="1">
    <source>
        <dbReference type="EMBL" id="AKS04656.1"/>
    </source>
</evidence>
<sequence length="143" mass="16044">MDELRVFSNTHWIVTHRRDSRYNGYLVISSEETASGLSDLSDEAMSTLGLVMKTSERLLAKVYSPYKVMFYKLGFSPGFNAHFHVAPVSEDLLAEISKHPGYSDNPDGNDAIVFLSREYCERPLTAGEAEKQLSTVHLLRASL</sequence>
<dbReference type="AlphaFoldDB" id="A0A0H5A1M8"/>
<gene>
    <name evidence="1" type="ORF">AA957_00480</name>
</gene>
<dbReference type="RefSeq" id="WP_049708404.1">
    <property type="nucleotide sequence ID" value="NZ_CP011507.1"/>
</dbReference>
<dbReference type="InterPro" id="IPR036265">
    <property type="entry name" value="HIT-like_sf"/>
</dbReference>
<dbReference type="Gene3D" id="3.30.428.10">
    <property type="entry name" value="HIT-like"/>
    <property type="match status" value="1"/>
</dbReference>
<reference evidence="1 2" key="1">
    <citation type="journal article" date="2015" name="Genome Announc.">
        <title>Complete Genome Sequence of the Rhizobacterium Pseudomonas trivialis Strain IHBB745 with Multiple Plant Growth-Promoting Activities and Tolerance to Desiccation and Alkalinity.</title>
        <authorList>
            <person name="Gulati A."/>
            <person name="Swarnkar M.K."/>
            <person name="Vyas P."/>
            <person name="Rahi P."/>
            <person name="Thakur R."/>
            <person name="Thakur N."/>
            <person name="Singh A.K."/>
        </authorList>
    </citation>
    <scope>NUCLEOTIDE SEQUENCE [LARGE SCALE GENOMIC DNA]</scope>
    <source>
        <strain evidence="2">745</strain>
    </source>
</reference>
<evidence type="ECO:0008006" key="3">
    <source>
        <dbReference type="Google" id="ProtNLM"/>
    </source>
</evidence>
<proteinExistence type="predicted"/>
<reference evidence="2" key="2">
    <citation type="submission" date="2015-05" db="EMBL/GenBank/DDBJ databases">
        <authorList>
            <person name="Swarnkar M.K."/>
            <person name="Vyas P."/>
            <person name="Rahi P."/>
            <person name="Thakur R."/>
            <person name="Thakur N."/>
            <person name="Singh A.K."/>
            <person name="Gulati A."/>
        </authorList>
    </citation>
    <scope>NUCLEOTIDE SEQUENCE [LARGE SCALE GENOMIC DNA]</scope>
    <source>
        <strain evidence="2">745</strain>
    </source>
</reference>
<dbReference type="OrthoDB" id="8592405at2"/>
<dbReference type="PATRIC" id="fig|200450.3.peg.108"/>
<name>A0A0H5A1M8_9PSED</name>
<dbReference type="EMBL" id="CP011507">
    <property type="protein sequence ID" value="AKS04656.1"/>
    <property type="molecule type" value="Genomic_DNA"/>
</dbReference>
<organism evidence="1 2">
    <name type="scientific">Pseudomonas trivialis</name>
    <dbReference type="NCBI Taxonomy" id="200450"/>
    <lineage>
        <taxon>Bacteria</taxon>
        <taxon>Pseudomonadati</taxon>
        <taxon>Pseudomonadota</taxon>
        <taxon>Gammaproteobacteria</taxon>
        <taxon>Pseudomonadales</taxon>
        <taxon>Pseudomonadaceae</taxon>
        <taxon>Pseudomonas</taxon>
    </lineage>
</organism>
<protein>
    <recommendedName>
        <fullName evidence="3">HIT domain-containing protein</fullName>
    </recommendedName>
</protein>
<dbReference type="SUPFAM" id="SSF54197">
    <property type="entry name" value="HIT-like"/>
    <property type="match status" value="1"/>
</dbReference>
<accession>A0A0H5A1M8</accession>
<dbReference type="KEGG" id="ptv:AA957_00480"/>
<evidence type="ECO:0000313" key="2">
    <source>
        <dbReference type="Proteomes" id="UP000036608"/>
    </source>
</evidence>
<dbReference type="Proteomes" id="UP000036608">
    <property type="component" value="Chromosome"/>
</dbReference>